<keyword evidence="3 5" id="KW-0067">ATP-binding</keyword>
<dbReference type="PROSITE" id="PS00211">
    <property type="entry name" value="ABC_TRANSPORTER_1"/>
    <property type="match status" value="1"/>
</dbReference>
<dbReference type="InterPro" id="IPR017871">
    <property type="entry name" value="ABC_transporter-like_CS"/>
</dbReference>
<keyword evidence="1" id="KW-0813">Transport</keyword>
<reference evidence="5 6" key="1">
    <citation type="submission" date="2018-06" db="EMBL/GenBank/DDBJ databases">
        <authorList>
            <consortium name="Pathogen Informatics"/>
            <person name="Doyle S."/>
        </authorList>
    </citation>
    <scope>NUCLEOTIDE SEQUENCE [LARGE SCALE GENOMIC DNA]</scope>
    <source>
        <strain evidence="5 6">NCTC12224</strain>
    </source>
</reference>
<organism evidence="5 6">
    <name type="scientific">Streptococcus hyointestinalis</name>
    <dbReference type="NCBI Taxonomy" id="1337"/>
    <lineage>
        <taxon>Bacteria</taxon>
        <taxon>Bacillati</taxon>
        <taxon>Bacillota</taxon>
        <taxon>Bacilli</taxon>
        <taxon>Lactobacillales</taxon>
        <taxon>Streptococcaceae</taxon>
        <taxon>Streptococcus</taxon>
    </lineage>
</organism>
<proteinExistence type="predicted"/>
<dbReference type="InterPro" id="IPR003439">
    <property type="entry name" value="ABC_transporter-like_ATP-bd"/>
</dbReference>
<evidence type="ECO:0000259" key="4">
    <source>
        <dbReference type="PROSITE" id="PS50893"/>
    </source>
</evidence>
<keyword evidence="2" id="KW-0547">Nucleotide-binding</keyword>
<dbReference type="InterPro" id="IPR050763">
    <property type="entry name" value="ABC_transporter_ATP-binding"/>
</dbReference>
<evidence type="ECO:0000256" key="1">
    <source>
        <dbReference type="ARBA" id="ARBA00022448"/>
    </source>
</evidence>
<dbReference type="PANTHER" id="PTHR42711:SF17">
    <property type="entry name" value="ABC TRANSPORTER ATP-BINDING PROTEIN"/>
    <property type="match status" value="1"/>
</dbReference>
<dbReference type="PANTHER" id="PTHR42711">
    <property type="entry name" value="ABC TRANSPORTER ATP-BINDING PROTEIN"/>
    <property type="match status" value="1"/>
</dbReference>
<feature type="domain" description="ABC transporter" evidence="4">
    <location>
        <begin position="4"/>
        <end position="221"/>
    </location>
</feature>
<dbReference type="GO" id="GO:0016887">
    <property type="term" value="F:ATP hydrolysis activity"/>
    <property type="evidence" value="ECO:0007669"/>
    <property type="project" value="InterPro"/>
</dbReference>
<dbReference type="Gene3D" id="3.40.50.300">
    <property type="entry name" value="P-loop containing nucleotide triphosphate hydrolases"/>
    <property type="match status" value="1"/>
</dbReference>
<evidence type="ECO:0000256" key="3">
    <source>
        <dbReference type="ARBA" id="ARBA00022840"/>
    </source>
</evidence>
<dbReference type="OrthoDB" id="9805856at2"/>
<dbReference type="EMBL" id="UHFN01000002">
    <property type="protein sequence ID" value="SUN58094.1"/>
    <property type="molecule type" value="Genomic_DNA"/>
</dbReference>
<dbReference type="InterPro" id="IPR003593">
    <property type="entry name" value="AAA+_ATPase"/>
</dbReference>
<dbReference type="EC" id="3.6.3.-" evidence="5"/>
<protein>
    <submittedName>
        <fullName evidence="5">ABC transporter ATP-binding protein</fullName>
        <ecNumber evidence="5">3.6.3.-</ecNumber>
    </submittedName>
</protein>
<sequence length="280" mass="31884">MSLIEINNLIKNFGTKAVLKGVDLDLESGKVYTLLGKNGAGKTTFISILLKLIKQDGGHVATNLNIKKDIGVVFQEDYFPKDITVLDLIKLQASFFHKKVNIDEQLKNMGLEKEKNQKAGTLSGGQKRKLSILLAVLHNPKLLILDEPTAGMDYDSVEKFVQQIKKLKAEGKTILLITHDLYQIESFADYILLLNEGIFEENISVDDMFVEELYEFPREMIKNDVPKEKLFYTDDKSMVINPLCAQELIVTNEITNPENFKRRKQVVDIFKRISFIEGEK</sequence>
<dbReference type="InterPro" id="IPR027417">
    <property type="entry name" value="P-loop_NTPase"/>
</dbReference>
<evidence type="ECO:0000313" key="6">
    <source>
        <dbReference type="Proteomes" id="UP000254924"/>
    </source>
</evidence>
<dbReference type="PROSITE" id="PS50893">
    <property type="entry name" value="ABC_TRANSPORTER_2"/>
    <property type="match status" value="1"/>
</dbReference>
<dbReference type="Proteomes" id="UP000254924">
    <property type="component" value="Unassembled WGS sequence"/>
</dbReference>
<dbReference type="AlphaFoldDB" id="A0A380JZY1"/>
<dbReference type="SUPFAM" id="SSF52540">
    <property type="entry name" value="P-loop containing nucleoside triphosphate hydrolases"/>
    <property type="match status" value="1"/>
</dbReference>
<evidence type="ECO:0000313" key="5">
    <source>
        <dbReference type="EMBL" id="SUN58094.1"/>
    </source>
</evidence>
<keyword evidence="6" id="KW-1185">Reference proteome</keyword>
<gene>
    <name evidence="5" type="primary">ykoD</name>
    <name evidence="5" type="ORF">NCTC12224_00118</name>
</gene>
<name>A0A380JZY1_9STRE</name>
<dbReference type="SMART" id="SM00382">
    <property type="entry name" value="AAA"/>
    <property type="match status" value="1"/>
</dbReference>
<dbReference type="GO" id="GO:0005524">
    <property type="term" value="F:ATP binding"/>
    <property type="evidence" value="ECO:0007669"/>
    <property type="project" value="UniProtKB-KW"/>
</dbReference>
<dbReference type="Pfam" id="PF00005">
    <property type="entry name" value="ABC_tran"/>
    <property type="match status" value="1"/>
</dbReference>
<accession>A0A380JZY1</accession>
<keyword evidence="5" id="KW-0378">Hydrolase</keyword>
<evidence type="ECO:0000256" key="2">
    <source>
        <dbReference type="ARBA" id="ARBA00022741"/>
    </source>
</evidence>
<dbReference type="CDD" id="cd03230">
    <property type="entry name" value="ABC_DR_subfamily_A"/>
    <property type="match status" value="1"/>
</dbReference>